<feature type="domain" description="KxDL" evidence="3">
    <location>
        <begin position="18"/>
        <end position="101"/>
    </location>
</feature>
<comment type="caution">
    <text evidence="4">The sequence shown here is derived from an EMBL/GenBank/DDBJ whole genome shotgun (WGS) entry which is preliminary data.</text>
</comment>
<dbReference type="PANTHER" id="PTHR13511">
    <property type="entry name" value="KXDL MOTIF-CONTAINING PROTEIN 1"/>
    <property type="match status" value="1"/>
</dbReference>
<dbReference type="InterPro" id="IPR039843">
    <property type="entry name" value="KXD1-like"/>
</dbReference>
<comment type="similarity">
    <text evidence="1">Belongs to the KXD1 family.</text>
</comment>
<evidence type="ECO:0000256" key="1">
    <source>
        <dbReference type="ARBA" id="ARBA00005913"/>
    </source>
</evidence>
<reference evidence="4 5" key="1">
    <citation type="submission" date="2023-09" db="EMBL/GenBank/DDBJ databases">
        <title>Pangenome analysis of Batrachochytrium dendrobatidis and related Chytrids.</title>
        <authorList>
            <person name="Yacoub M.N."/>
            <person name="Stajich J.E."/>
            <person name="James T.Y."/>
        </authorList>
    </citation>
    <scope>NUCLEOTIDE SEQUENCE [LARGE SCALE GENOMIC DNA]</scope>
    <source>
        <strain evidence="4 5">JEL0888</strain>
    </source>
</reference>
<proteinExistence type="inferred from homology"/>
<dbReference type="EMBL" id="JADGIZ020000064">
    <property type="protein sequence ID" value="KAL2912456.1"/>
    <property type="molecule type" value="Genomic_DNA"/>
</dbReference>
<protein>
    <recommendedName>
        <fullName evidence="3">KxDL domain-containing protein</fullName>
    </recommendedName>
</protein>
<organism evidence="4 5">
    <name type="scientific">Polyrhizophydium stewartii</name>
    <dbReference type="NCBI Taxonomy" id="2732419"/>
    <lineage>
        <taxon>Eukaryota</taxon>
        <taxon>Fungi</taxon>
        <taxon>Fungi incertae sedis</taxon>
        <taxon>Chytridiomycota</taxon>
        <taxon>Chytridiomycota incertae sedis</taxon>
        <taxon>Chytridiomycetes</taxon>
        <taxon>Rhizophydiales</taxon>
        <taxon>Rhizophydiales incertae sedis</taxon>
        <taxon>Polyrhizophydium</taxon>
    </lineage>
</organism>
<keyword evidence="5" id="KW-1185">Reference proteome</keyword>
<evidence type="ECO:0000313" key="4">
    <source>
        <dbReference type="EMBL" id="KAL2912456.1"/>
    </source>
</evidence>
<dbReference type="PANTHER" id="PTHR13511:SF0">
    <property type="entry name" value="KXDL MOTIF-CONTAINING PROTEIN 1"/>
    <property type="match status" value="1"/>
</dbReference>
<evidence type="ECO:0000256" key="2">
    <source>
        <dbReference type="SAM" id="MobiDB-lite"/>
    </source>
</evidence>
<evidence type="ECO:0000313" key="5">
    <source>
        <dbReference type="Proteomes" id="UP001527925"/>
    </source>
</evidence>
<gene>
    <name evidence="4" type="ORF">HK105_208028</name>
</gene>
<sequence>MSDAGSGSQRSETLVGGLSRLSDEQALAHILEHQAVIRKRLQTTTKALQVFNSFSAARYAENARAIEGYARLLKQTQADLETVFKRVRALKRAVERQHAEEHAEVLNEIGEAPELED</sequence>
<accession>A0ABR4MYV9</accession>
<evidence type="ECO:0000259" key="3">
    <source>
        <dbReference type="Pfam" id="PF10241"/>
    </source>
</evidence>
<name>A0ABR4MYV9_9FUNG</name>
<feature type="region of interest" description="Disordered" evidence="2">
    <location>
        <begin position="98"/>
        <end position="117"/>
    </location>
</feature>
<dbReference type="Pfam" id="PF10241">
    <property type="entry name" value="KxDL"/>
    <property type="match status" value="1"/>
</dbReference>
<dbReference type="InterPro" id="IPR019371">
    <property type="entry name" value="KxDL_dom"/>
</dbReference>
<dbReference type="Proteomes" id="UP001527925">
    <property type="component" value="Unassembled WGS sequence"/>
</dbReference>